<feature type="region of interest" description="Disordered" evidence="1">
    <location>
        <begin position="38"/>
        <end position="83"/>
    </location>
</feature>
<keyword evidence="3" id="KW-1185">Reference proteome</keyword>
<evidence type="ECO:0000313" key="2">
    <source>
        <dbReference type="EMBL" id="KAJ8340367.1"/>
    </source>
</evidence>
<dbReference type="Proteomes" id="UP001152622">
    <property type="component" value="Chromosome 16"/>
</dbReference>
<feature type="compositionally biased region" description="Basic and acidic residues" evidence="1">
    <location>
        <begin position="54"/>
        <end position="73"/>
    </location>
</feature>
<evidence type="ECO:0000256" key="1">
    <source>
        <dbReference type="SAM" id="MobiDB-lite"/>
    </source>
</evidence>
<dbReference type="AlphaFoldDB" id="A0A9Q1IHU7"/>
<evidence type="ECO:0000313" key="3">
    <source>
        <dbReference type="Proteomes" id="UP001152622"/>
    </source>
</evidence>
<comment type="caution">
    <text evidence="2">The sequence shown here is derived from an EMBL/GenBank/DDBJ whole genome shotgun (WGS) entry which is preliminary data.</text>
</comment>
<reference evidence="2" key="1">
    <citation type="journal article" date="2023" name="Science">
        <title>Genome structures resolve the early diversification of teleost fishes.</title>
        <authorList>
            <person name="Parey E."/>
            <person name="Louis A."/>
            <person name="Montfort J."/>
            <person name="Bouchez O."/>
            <person name="Roques C."/>
            <person name="Iampietro C."/>
            <person name="Lluch J."/>
            <person name="Castinel A."/>
            <person name="Donnadieu C."/>
            <person name="Desvignes T."/>
            <person name="Floi Bucao C."/>
            <person name="Jouanno E."/>
            <person name="Wen M."/>
            <person name="Mejri S."/>
            <person name="Dirks R."/>
            <person name="Jansen H."/>
            <person name="Henkel C."/>
            <person name="Chen W.J."/>
            <person name="Zahm M."/>
            <person name="Cabau C."/>
            <person name="Klopp C."/>
            <person name="Thompson A.W."/>
            <person name="Robinson-Rechavi M."/>
            <person name="Braasch I."/>
            <person name="Lecointre G."/>
            <person name="Bobe J."/>
            <person name="Postlethwait J.H."/>
            <person name="Berthelot C."/>
            <person name="Roest Crollius H."/>
            <person name="Guiguen Y."/>
        </authorList>
    </citation>
    <scope>NUCLEOTIDE SEQUENCE</scope>
    <source>
        <strain evidence="2">WJC10195</strain>
    </source>
</reference>
<proteinExistence type="predicted"/>
<sequence>MKREPREHDCSLRAPPVLQNLGVLGQVSIAHRAEAPCNEKRGITGTRRGVQPRGRRDTARVHREMERSRDHTDFGSTAGEHLR</sequence>
<accession>A0A9Q1IHU7</accession>
<name>A0A9Q1IHU7_SYNKA</name>
<gene>
    <name evidence="2" type="ORF">SKAU_G00350000</name>
</gene>
<protein>
    <submittedName>
        <fullName evidence="2">Uncharacterized protein</fullName>
    </submittedName>
</protein>
<organism evidence="2 3">
    <name type="scientific">Synaphobranchus kaupii</name>
    <name type="common">Kaup's arrowtooth eel</name>
    <dbReference type="NCBI Taxonomy" id="118154"/>
    <lineage>
        <taxon>Eukaryota</taxon>
        <taxon>Metazoa</taxon>
        <taxon>Chordata</taxon>
        <taxon>Craniata</taxon>
        <taxon>Vertebrata</taxon>
        <taxon>Euteleostomi</taxon>
        <taxon>Actinopterygii</taxon>
        <taxon>Neopterygii</taxon>
        <taxon>Teleostei</taxon>
        <taxon>Anguilliformes</taxon>
        <taxon>Synaphobranchidae</taxon>
        <taxon>Synaphobranchus</taxon>
    </lineage>
</organism>
<dbReference type="EMBL" id="JAINUF010000016">
    <property type="protein sequence ID" value="KAJ8340367.1"/>
    <property type="molecule type" value="Genomic_DNA"/>
</dbReference>